<dbReference type="Proteomes" id="UP000243799">
    <property type="component" value="Unassembled WGS sequence"/>
</dbReference>
<organism evidence="5 6">
    <name type="scientific">Amycolatopsis marina</name>
    <dbReference type="NCBI Taxonomy" id="490629"/>
    <lineage>
        <taxon>Bacteria</taxon>
        <taxon>Bacillati</taxon>
        <taxon>Actinomycetota</taxon>
        <taxon>Actinomycetes</taxon>
        <taxon>Pseudonocardiales</taxon>
        <taxon>Pseudonocardiaceae</taxon>
        <taxon>Amycolatopsis</taxon>
    </lineage>
</organism>
<dbReference type="InterPro" id="IPR018357">
    <property type="entry name" value="Hexapep_transf_CS"/>
</dbReference>
<sequence>MNASAIKHVSETDELLIPDWDINDLLDIPACSLNEREALEMVRSIGQVQSMLEAARLQAVQRLARLRSDDGWSVDLLATACKISLGRAGEDVVLAHTLSTRLPRTMTALAAGELDVTRVRQIDRATTPLSDEHALAVEERVFPAALHPMTDHEARRQRWETAAPITIGDNVWLGGGVIVCAGVTIGANTVVGAGSVVTRDLPERVFAAGNPCRVIRPL</sequence>
<evidence type="ECO:0000313" key="6">
    <source>
        <dbReference type="Proteomes" id="UP000243799"/>
    </source>
</evidence>
<dbReference type="GO" id="GO:0008870">
    <property type="term" value="F:galactoside O-acetyltransferase activity"/>
    <property type="evidence" value="ECO:0007669"/>
    <property type="project" value="TreeGrafter"/>
</dbReference>
<evidence type="ECO:0000259" key="4">
    <source>
        <dbReference type="Pfam" id="PF02720"/>
    </source>
</evidence>
<dbReference type="EC" id="2.3.1.-" evidence="3"/>
<keyword evidence="1 3" id="KW-0808">Transferase</keyword>
<dbReference type="PANTHER" id="PTHR43017">
    <property type="entry name" value="GALACTOSIDE O-ACETYLTRANSFERASE"/>
    <property type="match status" value="1"/>
</dbReference>
<dbReference type="InterPro" id="IPR001451">
    <property type="entry name" value="Hexapep"/>
</dbReference>
<dbReference type="PROSITE" id="PS00101">
    <property type="entry name" value="HEXAPEP_TRANSFERASES"/>
    <property type="match status" value="1"/>
</dbReference>
<dbReference type="InterPro" id="IPR039369">
    <property type="entry name" value="LacA-like"/>
</dbReference>
<evidence type="ECO:0000313" key="5">
    <source>
        <dbReference type="EMBL" id="SFB45899.1"/>
    </source>
</evidence>
<protein>
    <recommendedName>
        <fullName evidence="3">Acetyltransferase</fullName>
        <ecNumber evidence="3">2.3.1.-</ecNumber>
    </recommendedName>
</protein>
<proteinExistence type="inferred from homology"/>
<reference evidence="6" key="1">
    <citation type="submission" date="2016-10" db="EMBL/GenBank/DDBJ databases">
        <authorList>
            <person name="Varghese N."/>
            <person name="Submissions S."/>
        </authorList>
    </citation>
    <scope>NUCLEOTIDE SEQUENCE [LARGE SCALE GENOMIC DNA]</scope>
    <source>
        <strain evidence="6">CGMCC 4.3568</strain>
    </source>
</reference>
<keyword evidence="2" id="KW-0677">Repeat</keyword>
<keyword evidence="3" id="KW-0012">Acyltransferase</keyword>
<evidence type="ECO:0000256" key="3">
    <source>
        <dbReference type="RuleBase" id="RU367021"/>
    </source>
</evidence>
<dbReference type="InterPro" id="IPR003870">
    <property type="entry name" value="DUF222"/>
</dbReference>
<dbReference type="InterPro" id="IPR011004">
    <property type="entry name" value="Trimer_LpxA-like_sf"/>
</dbReference>
<evidence type="ECO:0000256" key="2">
    <source>
        <dbReference type="ARBA" id="ARBA00022737"/>
    </source>
</evidence>
<name>A0A1I1B6C2_9PSEU</name>
<feature type="domain" description="DUF222" evidence="4">
    <location>
        <begin position="51"/>
        <end position="150"/>
    </location>
</feature>
<dbReference type="AlphaFoldDB" id="A0A1I1B6C2"/>
<comment type="similarity">
    <text evidence="3">Belongs to the transferase hexapeptide repeat family.</text>
</comment>
<dbReference type="STRING" id="490629.SAMN05216266_112117"/>
<dbReference type="EMBL" id="FOKG01000012">
    <property type="protein sequence ID" value="SFB45899.1"/>
    <property type="molecule type" value="Genomic_DNA"/>
</dbReference>
<dbReference type="Pfam" id="PF00132">
    <property type="entry name" value="Hexapep"/>
    <property type="match status" value="1"/>
</dbReference>
<evidence type="ECO:0000256" key="1">
    <source>
        <dbReference type="ARBA" id="ARBA00022679"/>
    </source>
</evidence>
<keyword evidence="6" id="KW-1185">Reference proteome</keyword>
<dbReference type="Pfam" id="PF02720">
    <property type="entry name" value="DUF222"/>
    <property type="match status" value="1"/>
</dbReference>
<gene>
    <name evidence="5" type="ORF">SAMN05216266_112117</name>
</gene>
<accession>A0A1I1B6C2</accession>
<dbReference type="Gene3D" id="2.160.10.10">
    <property type="entry name" value="Hexapeptide repeat proteins"/>
    <property type="match status" value="1"/>
</dbReference>
<dbReference type="PANTHER" id="PTHR43017:SF1">
    <property type="entry name" value="ACETYLTRANSFERASE YJL218W-RELATED"/>
    <property type="match status" value="1"/>
</dbReference>
<dbReference type="SUPFAM" id="SSF51161">
    <property type="entry name" value="Trimeric LpxA-like enzymes"/>
    <property type="match status" value="1"/>
</dbReference>